<feature type="region of interest" description="Disordered" evidence="10">
    <location>
        <begin position="1156"/>
        <end position="1186"/>
    </location>
</feature>
<evidence type="ECO:0000313" key="12">
    <source>
        <dbReference type="EMBL" id="EFN54881.1"/>
    </source>
</evidence>
<feature type="compositionally biased region" description="Low complexity" evidence="10">
    <location>
        <begin position="134"/>
        <end position="173"/>
    </location>
</feature>
<dbReference type="Gene3D" id="3.40.50.10810">
    <property type="entry name" value="Tandem AAA-ATPase domain"/>
    <property type="match status" value="1"/>
</dbReference>
<dbReference type="KEGG" id="cvr:CHLNCDRAFT_134981"/>
<keyword evidence="6" id="KW-0067">ATP-binding</keyword>
<feature type="region of interest" description="Disordered" evidence="10">
    <location>
        <begin position="67"/>
        <end position="104"/>
    </location>
</feature>
<keyword evidence="8" id="KW-0234">DNA repair</keyword>
<evidence type="ECO:0000259" key="11">
    <source>
        <dbReference type="PROSITE" id="PS51192"/>
    </source>
</evidence>
<keyword evidence="4" id="KW-0227">DNA damage</keyword>
<feature type="compositionally biased region" description="Polar residues" evidence="10">
    <location>
        <begin position="977"/>
        <end position="986"/>
    </location>
</feature>
<protein>
    <recommendedName>
        <fullName evidence="11">Helicase ATP-binding domain-containing protein</fullName>
    </recommendedName>
</protein>
<dbReference type="CDD" id="cd22254">
    <property type="entry name" value="CSB_WHD"/>
    <property type="match status" value="1"/>
</dbReference>
<dbReference type="GO" id="GO:0008094">
    <property type="term" value="F:ATP-dependent activity, acting on DNA"/>
    <property type="evidence" value="ECO:0007669"/>
    <property type="project" value="TreeGrafter"/>
</dbReference>
<dbReference type="AlphaFoldDB" id="E1ZH99"/>
<feature type="compositionally biased region" description="Acidic residues" evidence="10">
    <location>
        <begin position="368"/>
        <end position="382"/>
    </location>
</feature>
<dbReference type="GO" id="GO:0005524">
    <property type="term" value="F:ATP binding"/>
    <property type="evidence" value="ECO:0007669"/>
    <property type="project" value="InterPro"/>
</dbReference>
<evidence type="ECO:0000256" key="3">
    <source>
        <dbReference type="ARBA" id="ARBA00022741"/>
    </source>
</evidence>
<keyword evidence="7" id="KW-0238">DNA-binding</keyword>
<dbReference type="PANTHER" id="PTHR45629:SF7">
    <property type="entry name" value="DNA EXCISION REPAIR PROTEIN ERCC-6-RELATED"/>
    <property type="match status" value="1"/>
</dbReference>
<dbReference type="InterPro" id="IPR038718">
    <property type="entry name" value="SNF2-like_sf"/>
</dbReference>
<evidence type="ECO:0000256" key="9">
    <source>
        <dbReference type="ARBA" id="ARBA00023242"/>
    </source>
</evidence>
<dbReference type="InterPro" id="IPR058951">
    <property type="entry name" value="WHD_Rad26_CSB-like"/>
</dbReference>
<evidence type="ECO:0000256" key="10">
    <source>
        <dbReference type="SAM" id="MobiDB-lite"/>
    </source>
</evidence>
<keyword evidence="5" id="KW-0378">Hydrolase</keyword>
<evidence type="ECO:0000256" key="7">
    <source>
        <dbReference type="ARBA" id="ARBA00023125"/>
    </source>
</evidence>
<feature type="region of interest" description="Disordered" evidence="10">
    <location>
        <begin position="857"/>
        <end position="943"/>
    </location>
</feature>
<sequence length="1186" mass="123010">MGGLELEQLGVRGVDASSIEQEVLAKAQEAGAAPAEPAGDDPAGQLQQLRAVHRELRAVAAAVEGFQQQEEQAAEKQQEQQQESDADASLPLPPPATTAGGALQRAVMQQRLAGLQARKQQLEESLAGLGIVSPAAGDAAGPGPSTQAAASGTAPPAAKQQPQRRPTAAAGQLPAGGGGKRKGKQKVQFELDADADVFADAEAAAGGGGGASSQAGLVETERDRLIRLGILTPFDRLDGFERRIERGPWQQQPAPPSAAAAGEAGDAAGGTSQQHAAAAAAGGPQTQQHDSIRRVGEAVRAARAARPTSILMDMADLPRRDRPGRRIDEGFWRQSASGKVAPVKKKRRRTLAPARRPRRRRGGGGGGSEEEEEEEEGGEASEADLASSGSSGAEAEAGSGAGSGEDLGGEFDDADDGAFEERRASFLRRQGRQQQRKARRRLRRAGGGGKRMGEGGGEGAEDEDAPAGGGGGGDMEGVVAEGSGQEAEEEAEAAEEDVVFEGGFSLPADLYARLFDYQRTAVKWMWELHTQRAGGIIGDEMGLGKTIQVIAFLAGLHHSGLFRPSLIVCPATVLRQWLRELRAWWPLFRVALLHDSARGSGAGGARPSRQRLVRQIAESDCGILLTTYETMRLQRADLLGVEWGYVVLDEGHKIRNPDAEVTLAAKQMQTVHRLIMSGSPIQNRLTELWSLFDFVFPGKLGTLPVFTAQFALPIQIGGYANASPLQARPCTASPAQSSPAQPAAQRTRVSTAYKCAVILRDLIAPYLLRRRKADVAAQLPQKTEQVLFCMLTWEQRDLYRGYLSSKELREIFAGSRTALAGIDRLPMCCARPAPADGIETASLFASLGTEVLPEEGLATEEGQEGQEGREQGAHSSDRDDYSSEAGEGQQQRRAAPRGANGQLRYHGSDGGGGGPDLPAGAGVRAEAAAPRAGGEAEGGAGQRGDAGILKELFEGSGVRGAIDHSKALRQSRLQCRQAPVSQPTWTGRSGAAGLPGGGAGQPRFGRAANPRLQAAAAQQEAAAAAAAAALGGGGGARRFGGAAVGGPSGTAGLQAGSVMGAAPRSSDILARLRERQAAVASAAAAATAADPAVEQAQLLAAQVASFLEARGGAAASTDLVAHFQASVGAAQLPLFRGVLKQVARLQRRPGGGGKAWVLKPEFASGGGGGGEGEGLGPPVDLNDANL</sequence>
<dbReference type="OrthoDB" id="413460at2759"/>
<feature type="compositionally biased region" description="Basic and acidic residues" evidence="10">
    <location>
        <begin position="316"/>
        <end position="331"/>
    </location>
</feature>
<dbReference type="PANTHER" id="PTHR45629">
    <property type="entry name" value="SNF2/RAD54 FAMILY MEMBER"/>
    <property type="match status" value="1"/>
</dbReference>
<dbReference type="Pfam" id="PF25875">
    <property type="entry name" value="WHD_Rad26_CSB"/>
    <property type="match status" value="1"/>
</dbReference>
<dbReference type="FunCoup" id="E1ZH99">
    <property type="interactions" value="1442"/>
</dbReference>
<evidence type="ECO:0000256" key="1">
    <source>
        <dbReference type="ARBA" id="ARBA00004123"/>
    </source>
</evidence>
<feature type="compositionally biased region" description="Low complexity" evidence="10">
    <location>
        <begin position="476"/>
        <end position="485"/>
    </location>
</feature>
<feature type="compositionally biased region" description="Low complexity" evidence="10">
    <location>
        <begin position="79"/>
        <end position="90"/>
    </location>
</feature>
<comment type="similarity">
    <text evidence="2">Belongs to the SNF2/RAD54 helicase family.</text>
</comment>
<feature type="region of interest" description="Disordered" evidence="10">
    <location>
        <begin position="977"/>
        <end position="1005"/>
    </location>
</feature>
<dbReference type="InterPro" id="IPR014001">
    <property type="entry name" value="Helicase_ATP-bd"/>
</dbReference>
<accession>E1ZH99</accession>
<dbReference type="SUPFAM" id="SSF52540">
    <property type="entry name" value="P-loop containing nucleoside triphosphate hydrolases"/>
    <property type="match status" value="1"/>
</dbReference>
<feature type="compositionally biased region" description="Low complexity" evidence="10">
    <location>
        <begin position="383"/>
        <end position="398"/>
    </location>
</feature>
<name>E1ZH99_CHLVA</name>
<dbReference type="PROSITE" id="PS51192">
    <property type="entry name" value="HELICASE_ATP_BIND_1"/>
    <property type="match status" value="1"/>
</dbReference>
<gene>
    <name evidence="12" type="ORF">CHLNCDRAFT_134981</name>
</gene>
<dbReference type="FunFam" id="3.40.50.10810:FF:000094">
    <property type="entry name" value="DNA excision repair protein ERCC-6"/>
    <property type="match status" value="1"/>
</dbReference>
<keyword evidence="13" id="KW-1185">Reference proteome</keyword>
<evidence type="ECO:0000256" key="5">
    <source>
        <dbReference type="ARBA" id="ARBA00022806"/>
    </source>
</evidence>
<feature type="region of interest" description="Disordered" evidence="10">
    <location>
        <begin position="247"/>
        <end position="494"/>
    </location>
</feature>
<feature type="compositionally biased region" description="Gly residues" evidence="10">
    <location>
        <begin position="1164"/>
        <end position="1175"/>
    </location>
</feature>
<feature type="compositionally biased region" description="Low complexity" evidence="10">
    <location>
        <begin position="916"/>
        <end position="933"/>
    </location>
</feature>
<evidence type="ECO:0000256" key="4">
    <source>
        <dbReference type="ARBA" id="ARBA00022763"/>
    </source>
</evidence>
<dbReference type="InterPro" id="IPR050496">
    <property type="entry name" value="SNF2_RAD54_helicase_repair"/>
</dbReference>
<organism evidence="13">
    <name type="scientific">Chlorella variabilis</name>
    <name type="common">Green alga</name>
    <dbReference type="NCBI Taxonomy" id="554065"/>
    <lineage>
        <taxon>Eukaryota</taxon>
        <taxon>Viridiplantae</taxon>
        <taxon>Chlorophyta</taxon>
        <taxon>core chlorophytes</taxon>
        <taxon>Trebouxiophyceae</taxon>
        <taxon>Chlorellales</taxon>
        <taxon>Chlorellaceae</taxon>
        <taxon>Chlorella clade</taxon>
        <taxon>Chlorella</taxon>
    </lineage>
</organism>
<evidence type="ECO:0000256" key="8">
    <source>
        <dbReference type="ARBA" id="ARBA00023204"/>
    </source>
</evidence>
<dbReference type="InterPro" id="IPR027417">
    <property type="entry name" value="P-loop_NTPase"/>
</dbReference>
<feature type="compositionally biased region" description="Low complexity" evidence="10">
    <location>
        <begin position="247"/>
        <end position="289"/>
    </location>
</feature>
<dbReference type="STRING" id="554065.E1ZH99"/>
<feature type="domain" description="Helicase ATP-binding" evidence="11">
    <location>
        <begin position="526"/>
        <end position="698"/>
    </location>
</feature>
<feature type="compositionally biased region" description="Low complexity" evidence="10">
    <location>
        <begin position="27"/>
        <end position="45"/>
    </location>
</feature>
<keyword evidence="9" id="KW-0539">Nucleus</keyword>
<proteinExistence type="inferred from homology"/>
<dbReference type="Proteomes" id="UP000008141">
    <property type="component" value="Unassembled WGS sequence"/>
</dbReference>
<keyword evidence="3" id="KW-0547">Nucleotide-binding</keyword>
<feature type="compositionally biased region" description="Basic residues" evidence="10">
    <location>
        <begin position="342"/>
        <end position="362"/>
    </location>
</feature>
<feature type="compositionally biased region" description="Basic and acidic residues" evidence="10">
    <location>
        <begin position="866"/>
        <end position="881"/>
    </location>
</feature>
<dbReference type="eggNOG" id="KOG0387">
    <property type="taxonomic scope" value="Eukaryota"/>
</dbReference>
<dbReference type="RefSeq" id="XP_005846983.1">
    <property type="nucleotide sequence ID" value="XM_005846921.1"/>
</dbReference>
<evidence type="ECO:0000256" key="2">
    <source>
        <dbReference type="ARBA" id="ARBA00007025"/>
    </source>
</evidence>
<dbReference type="EMBL" id="GL433846">
    <property type="protein sequence ID" value="EFN54881.1"/>
    <property type="molecule type" value="Genomic_DNA"/>
</dbReference>
<evidence type="ECO:0000256" key="6">
    <source>
        <dbReference type="ARBA" id="ARBA00022840"/>
    </source>
</evidence>
<feature type="compositionally biased region" description="Gly residues" evidence="10">
    <location>
        <begin position="445"/>
        <end position="458"/>
    </location>
</feature>
<dbReference type="GO" id="GO:0006283">
    <property type="term" value="P:transcription-coupled nucleotide-excision repair"/>
    <property type="evidence" value="ECO:0007669"/>
    <property type="project" value="TreeGrafter"/>
</dbReference>
<dbReference type="GeneID" id="17354266"/>
<evidence type="ECO:0000313" key="13">
    <source>
        <dbReference type="Proteomes" id="UP000008141"/>
    </source>
</evidence>
<feature type="compositionally biased region" description="Acidic residues" evidence="10">
    <location>
        <begin position="407"/>
        <end position="418"/>
    </location>
</feature>
<dbReference type="Pfam" id="PF00176">
    <property type="entry name" value="SNF2-rel_dom"/>
    <property type="match status" value="1"/>
</dbReference>
<comment type="subcellular location">
    <subcellularLocation>
        <location evidence="1">Nucleus</location>
    </subcellularLocation>
</comment>
<reference evidence="12 13" key="1">
    <citation type="journal article" date="2010" name="Plant Cell">
        <title>The Chlorella variabilis NC64A genome reveals adaptation to photosymbiosis, coevolution with viruses, and cryptic sex.</title>
        <authorList>
            <person name="Blanc G."/>
            <person name="Duncan G."/>
            <person name="Agarkova I."/>
            <person name="Borodovsky M."/>
            <person name="Gurnon J."/>
            <person name="Kuo A."/>
            <person name="Lindquist E."/>
            <person name="Lucas S."/>
            <person name="Pangilinan J."/>
            <person name="Polle J."/>
            <person name="Salamov A."/>
            <person name="Terry A."/>
            <person name="Yamada T."/>
            <person name="Dunigan D.D."/>
            <person name="Grigoriev I.V."/>
            <person name="Claverie J.M."/>
            <person name="Van Etten J.L."/>
        </authorList>
    </citation>
    <scope>NUCLEOTIDE SEQUENCE [LARGE SCALE GENOMIC DNA]</scope>
    <source>
        <strain evidence="12 13">NC64A</strain>
    </source>
</reference>
<dbReference type="InParanoid" id="E1ZH99"/>
<feature type="region of interest" description="Disordered" evidence="10">
    <location>
        <begin position="133"/>
        <end position="188"/>
    </location>
</feature>
<dbReference type="InterPro" id="IPR000330">
    <property type="entry name" value="SNF2_N"/>
</dbReference>
<dbReference type="GO" id="GO:0005634">
    <property type="term" value="C:nucleus"/>
    <property type="evidence" value="ECO:0007669"/>
    <property type="project" value="TreeGrafter"/>
</dbReference>
<dbReference type="CDD" id="cd18000">
    <property type="entry name" value="DEXHc_ERCC6"/>
    <property type="match status" value="1"/>
</dbReference>
<keyword evidence="5" id="KW-0347">Helicase</keyword>
<dbReference type="SMART" id="SM00487">
    <property type="entry name" value="DEXDc"/>
    <property type="match status" value="1"/>
</dbReference>
<feature type="compositionally biased region" description="Basic residues" evidence="10">
    <location>
        <begin position="425"/>
        <end position="444"/>
    </location>
</feature>
<feature type="region of interest" description="Disordered" evidence="10">
    <location>
        <begin position="26"/>
        <end position="45"/>
    </location>
</feature>